<dbReference type="AlphaFoldDB" id="A0AAN9S354"/>
<reference evidence="2 3" key="1">
    <citation type="submission" date="2024-01" db="EMBL/GenBank/DDBJ databases">
        <title>The genomes of 5 underutilized Papilionoideae crops provide insights into root nodulation and disease resistanc.</title>
        <authorList>
            <person name="Jiang F."/>
        </authorList>
    </citation>
    <scope>NUCLEOTIDE SEQUENCE [LARGE SCALE GENOMIC DNA]</scope>
    <source>
        <strain evidence="2">DUOXIRENSHENG_FW03</strain>
        <tissue evidence="2">Leaves</tissue>
    </source>
</reference>
<proteinExistence type="predicted"/>
<evidence type="ECO:0000259" key="1">
    <source>
        <dbReference type="Pfam" id="PF24626"/>
    </source>
</evidence>
<keyword evidence="3" id="KW-1185">Reference proteome</keyword>
<comment type="caution">
    <text evidence="2">The sequence shown here is derived from an EMBL/GenBank/DDBJ whole genome shotgun (WGS) entry which is preliminary data.</text>
</comment>
<evidence type="ECO:0000313" key="2">
    <source>
        <dbReference type="EMBL" id="KAK7388072.1"/>
    </source>
</evidence>
<protein>
    <recommendedName>
        <fullName evidence="1">Tf2-1-like SH3-like domain-containing protein</fullName>
    </recommendedName>
</protein>
<evidence type="ECO:0000313" key="3">
    <source>
        <dbReference type="Proteomes" id="UP001386955"/>
    </source>
</evidence>
<dbReference type="EMBL" id="JAYMYS010000006">
    <property type="protein sequence ID" value="KAK7388072.1"/>
    <property type="molecule type" value="Genomic_DNA"/>
</dbReference>
<sequence length="234" mass="26612">MFTSTSKRFFGPYQVLERIGDVAYKLDLPSTARIHNVFHLSLLRPHQGPLPSPQPLPLPPDIEDHQPILTPIAILDWKLSSDTDAPQQLVLIQWQGLPLEEATWEPWGQIKAQFHLEDKVNLEEEGDVRSTSTSRPIMVEQSSLENIQEGAEDDARPQRIRRRPVHLKDYENEIRTNSPVPQKASLFLTKGPNATVGRRGVFAFVYVIWDGTGRIYAATNVSLFRLPDMICDQK</sequence>
<dbReference type="Pfam" id="PF24626">
    <property type="entry name" value="SH3_Tf2-1"/>
    <property type="match status" value="1"/>
</dbReference>
<dbReference type="InterPro" id="IPR056924">
    <property type="entry name" value="SH3_Tf2-1"/>
</dbReference>
<organism evidence="2 3">
    <name type="scientific">Psophocarpus tetragonolobus</name>
    <name type="common">Winged bean</name>
    <name type="synonym">Dolichos tetragonolobus</name>
    <dbReference type="NCBI Taxonomy" id="3891"/>
    <lineage>
        <taxon>Eukaryota</taxon>
        <taxon>Viridiplantae</taxon>
        <taxon>Streptophyta</taxon>
        <taxon>Embryophyta</taxon>
        <taxon>Tracheophyta</taxon>
        <taxon>Spermatophyta</taxon>
        <taxon>Magnoliopsida</taxon>
        <taxon>eudicotyledons</taxon>
        <taxon>Gunneridae</taxon>
        <taxon>Pentapetalae</taxon>
        <taxon>rosids</taxon>
        <taxon>fabids</taxon>
        <taxon>Fabales</taxon>
        <taxon>Fabaceae</taxon>
        <taxon>Papilionoideae</taxon>
        <taxon>50 kb inversion clade</taxon>
        <taxon>NPAAA clade</taxon>
        <taxon>indigoferoid/millettioid clade</taxon>
        <taxon>Phaseoleae</taxon>
        <taxon>Psophocarpus</taxon>
    </lineage>
</organism>
<name>A0AAN9S354_PSOTE</name>
<dbReference type="PANTHER" id="PTHR46148:SF57">
    <property type="entry name" value="OS12G0499874 PROTEIN"/>
    <property type="match status" value="1"/>
</dbReference>
<dbReference type="Proteomes" id="UP001386955">
    <property type="component" value="Unassembled WGS sequence"/>
</dbReference>
<accession>A0AAN9S354</accession>
<gene>
    <name evidence="2" type="ORF">VNO78_22876</name>
</gene>
<dbReference type="InterPro" id="IPR016197">
    <property type="entry name" value="Chromo-like_dom_sf"/>
</dbReference>
<dbReference type="SUPFAM" id="SSF54160">
    <property type="entry name" value="Chromo domain-like"/>
    <property type="match status" value="1"/>
</dbReference>
<feature type="domain" description="Tf2-1-like SH3-like" evidence="1">
    <location>
        <begin position="6"/>
        <end position="46"/>
    </location>
</feature>
<dbReference type="PANTHER" id="PTHR46148">
    <property type="entry name" value="CHROMO DOMAIN-CONTAINING PROTEIN"/>
    <property type="match status" value="1"/>
</dbReference>